<dbReference type="OrthoDB" id="5288421at2"/>
<comment type="similarity">
    <text evidence="1">Belongs to the peptidase M81 family.</text>
</comment>
<keyword evidence="1" id="KW-0479">Metal-binding</keyword>
<keyword evidence="1" id="KW-0482">Metalloprotease</keyword>
<dbReference type="InParanoid" id="A0A4R6QGD4"/>
<sequence length="490" mass="52562">MKFFVAQLATETNTFAAAPTGWGGFEEYGIYRGDASVKAPAGTGVFMRFMRDLLEGDGHQMVESLCAFAQPLGPTVRAVYEDLREQILADLRAAMPVDAVQLFLHGAMVAQGYDDCEGDLMARVREIIGPDVPFGVELDLHCHFTELMRCSADVIIAFKEYPHIDGEARARELYGILLRTARGALRPTTAVFDCKMVGLWHTTREPMMGFVQRMQALEGRDGVLSISLGHGFPWGDVPESGAKLWVVTDHDPARAQALAEQLGREFWALRALTGDNAVPLEQALDQALQLQGGPVVIADVADNPGGGAPGDSTFVLRRLLERGIGHAVIGAFWDLGAIQICRNAGVGAAVALRVGGKCGPSSGDPVDLQVTVRGIAEQHSQSLPGVSGRFPMGLSVWVEAANDVHLLLASVRDQVMGTDAFTGLGLSLDDKKLVVVKSTQHFHADFAPIAKAVLYAATPGAVMPSFATIPFKARDLNYWPRVANPHAAAA</sequence>
<evidence type="ECO:0000259" key="3">
    <source>
        <dbReference type="Pfam" id="PF07364"/>
    </source>
</evidence>
<name>A0A4R6QGD4_9BURK</name>
<protein>
    <recommendedName>
        <fullName evidence="1">Microcystinase C</fullName>
        <shortName evidence="1">MlrC</shortName>
    </recommendedName>
</protein>
<dbReference type="InterPro" id="IPR015995">
    <property type="entry name" value="MlrC_N"/>
</dbReference>
<evidence type="ECO:0000256" key="1">
    <source>
        <dbReference type="PIRNR" id="PIRNR012702"/>
    </source>
</evidence>
<dbReference type="EMBL" id="SNXS01000009">
    <property type="protein sequence ID" value="TDP62096.1"/>
    <property type="molecule type" value="Genomic_DNA"/>
</dbReference>
<dbReference type="AlphaFoldDB" id="A0A4R6QGD4"/>
<keyword evidence="5" id="KW-1185">Reference proteome</keyword>
<organism evidence="4 5">
    <name type="scientific">Roseateles toxinivorans</name>
    <dbReference type="NCBI Taxonomy" id="270368"/>
    <lineage>
        <taxon>Bacteria</taxon>
        <taxon>Pseudomonadati</taxon>
        <taxon>Pseudomonadota</taxon>
        <taxon>Betaproteobacteria</taxon>
        <taxon>Burkholderiales</taxon>
        <taxon>Sphaerotilaceae</taxon>
        <taxon>Roseateles</taxon>
    </lineage>
</organism>
<comment type="caution">
    <text evidence="4">The sequence shown here is derived from an EMBL/GenBank/DDBJ whole genome shotgun (WGS) entry which is preliminary data.</text>
</comment>
<accession>A0A4R6QGD4</accession>
<proteinExistence type="inferred from homology"/>
<evidence type="ECO:0000313" key="5">
    <source>
        <dbReference type="Proteomes" id="UP000295361"/>
    </source>
</evidence>
<comment type="function">
    <text evidence="1">Involved in peptidolytic degradation of cyclic heptapeptide hepatotoxin microcystin (MC).</text>
</comment>
<feature type="domain" description="Microcystin LR degradation protein MlrC N-terminal" evidence="3">
    <location>
        <begin position="2"/>
        <end position="288"/>
    </location>
</feature>
<keyword evidence="1" id="KW-0645">Protease</keyword>
<gene>
    <name evidence="4" type="ORF">DES47_10976</name>
</gene>
<dbReference type="GO" id="GO:0008237">
    <property type="term" value="F:metallopeptidase activity"/>
    <property type="evidence" value="ECO:0007669"/>
    <property type="project" value="UniProtKB-KW"/>
</dbReference>
<dbReference type="Pfam" id="PF07364">
    <property type="entry name" value="DUF1485"/>
    <property type="match status" value="1"/>
</dbReference>
<dbReference type="GO" id="GO:0046872">
    <property type="term" value="F:metal ion binding"/>
    <property type="evidence" value="ECO:0007669"/>
    <property type="project" value="UniProtKB-KW"/>
</dbReference>
<keyword evidence="1" id="KW-0378">Hydrolase</keyword>
<dbReference type="Pfam" id="PF07171">
    <property type="entry name" value="MlrC_C"/>
    <property type="match status" value="1"/>
</dbReference>
<dbReference type="InterPro" id="IPR010799">
    <property type="entry name" value="MlrC_C"/>
</dbReference>
<evidence type="ECO:0000259" key="2">
    <source>
        <dbReference type="Pfam" id="PF07171"/>
    </source>
</evidence>
<dbReference type="Proteomes" id="UP000295361">
    <property type="component" value="Unassembled WGS sequence"/>
</dbReference>
<comment type="cofactor">
    <cofactor evidence="1">
        <name>Zn(2+)</name>
        <dbReference type="ChEBI" id="CHEBI:29105"/>
    </cofactor>
    <text evidence="1">Binds 1 zinc ion per subunit.</text>
</comment>
<feature type="domain" description="Microcystin LR degradation protein MlrC C-terminal" evidence="2">
    <location>
        <begin position="297"/>
        <end position="472"/>
    </location>
</feature>
<dbReference type="GO" id="GO:0006508">
    <property type="term" value="P:proteolysis"/>
    <property type="evidence" value="ECO:0007669"/>
    <property type="project" value="UniProtKB-KW"/>
</dbReference>
<dbReference type="RefSeq" id="WP_133703280.1">
    <property type="nucleotide sequence ID" value="NZ_SNXS01000009.1"/>
</dbReference>
<dbReference type="PIRSF" id="PIRSF012702">
    <property type="entry name" value="UCP012702"/>
    <property type="match status" value="1"/>
</dbReference>
<reference evidence="4 5" key="1">
    <citation type="submission" date="2019-03" db="EMBL/GenBank/DDBJ databases">
        <title>Genomic Encyclopedia of Type Strains, Phase IV (KMG-IV): sequencing the most valuable type-strain genomes for metagenomic binning, comparative biology and taxonomic classification.</title>
        <authorList>
            <person name="Goeker M."/>
        </authorList>
    </citation>
    <scope>NUCLEOTIDE SEQUENCE [LARGE SCALE GENOMIC DNA]</scope>
    <source>
        <strain evidence="4 5">DSM 16998</strain>
    </source>
</reference>
<dbReference type="InterPro" id="IPR009197">
    <property type="entry name" value="MlrC"/>
</dbReference>
<evidence type="ECO:0000313" key="4">
    <source>
        <dbReference type="EMBL" id="TDP62096.1"/>
    </source>
</evidence>